<keyword evidence="2" id="KW-0732">Signal</keyword>
<feature type="compositionally biased region" description="Basic and acidic residues" evidence="1">
    <location>
        <begin position="239"/>
        <end position="253"/>
    </location>
</feature>
<proteinExistence type="predicted"/>
<feature type="compositionally biased region" description="Basic and acidic residues" evidence="1">
    <location>
        <begin position="128"/>
        <end position="139"/>
    </location>
</feature>
<organism evidence="3 4">
    <name type="scientific">Absicoccus porci</name>
    <dbReference type="NCBI Taxonomy" id="2486576"/>
    <lineage>
        <taxon>Bacteria</taxon>
        <taxon>Bacillati</taxon>
        <taxon>Bacillota</taxon>
        <taxon>Erysipelotrichia</taxon>
        <taxon>Erysipelotrichales</taxon>
        <taxon>Erysipelotrichaceae</taxon>
        <taxon>Absicoccus</taxon>
    </lineage>
</organism>
<gene>
    <name evidence="3" type="ORF">EDX97_05185</name>
</gene>
<keyword evidence="4" id="KW-1185">Reference proteome</keyword>
<evidence type="ECO:0000256" key="1">
    <source>
        <dbReference type="SAM" id="MobiDB-lite"/>
    </source>
</evidence>
<dbReference type="OrthoDB" id="9816455at2"/>
<dbReference type="AlphaFoldDB" id="A0A3N0HZX0"/>
<dbReference type="Proteomes" id="UP000276568">
    <property type="component" value="Unassembled WGS sequence"/>
</dbReference>
<feature type="signal peptide" evidence="2">
    <location>
        <begin position="1"/>
        <end position="28"/>
    </location>
</feature>
<reference evidence="3 4" key="1">
    <citation type="submission" date="2018-11" db="EMBL/GenBank/DDBJ databases">
        <title>Clostridium sp. nov., a member of the family Erysipelotrichaceae isolated from pig faeces.</title>
        <authorList>
            <person name="Chang Y.-H."/>
        </authorList>
    </citation>
    <scope>NUCLEOTIDE SEQUENCE [LARGE SCALE GENOMIC DNA]</scope>
    <source>
        <strain evidence="3 4">YH-panp20</strain>
    </source>
</reference>
<evidence type="ECO:0000313" key="3">
    <source>
        <dbReference type="EMBL" id="RNM30197.1"/>
    </source>
</evidence>
<feature type="compositionally biased region" description="Low complexity" evidence="1">
    <location>
        <begin position="140"/>
        <end position="151"/>
    </location>
</feature>
<feature type="compositionally biased region" description="Basic and acidic residues" evidence="1">
    <location>
        <begin position="152"/>
        <end position="163"/>
    </location>
</feature>
<accession>A0A3N0HZX0</accession>
<sequence>MKFSFKHAMASVLISSSMIIPMATPILAESTSTTPITEVKIETPEDFVNYCLSFKKTVDNKTVYEAFKVVDDTNYQTILNSETTYQELAKDETKKDAIDELVKKNTENVYPTYDSLLKAAKDKDASIKAQQEAEKKQQEEQAAQEKAAQEQAAKEAAQKEAAQKAEQQATQKTTQTTSSSSTATSSTTKEITSQPTTNTTSNTTSTTTTNPSSSTNTQSNTNASANTTTEQKTQTTTGQDDKTQSTTTQDEHATVVANTQPILNTQTLVFTGYANNVKVTVYAQAGAFEQGTQMVVVPLDSQSALEDAKAVLGDNVDQAVSVDISFWKDGKEVEPKKNVDVKLSTNQFESGTNVSVIHDSGDGEVKSVGTSDDASEVTISTSAFSPYTIASKKVIEPATVQAQTTILNQSTSQKLTTTKTTSATPTTLSEQALNVVIKEKTSASTTAQAFVNTYLTSSTGVVYERANYTNYQRILSSKSAWDQLSASEKIQVNSILTKRISKTYTKLYNEAKAMDVPTTNVNTAVADQYVSYTVLCGIAVIGMISVRKKTKSE</sequence>
<dbReference type="EMBL" id="RJQC01000002">
    <property type="protein sequence ID" value="RNM30197.1"/>
    <property type="molecule type" value="Genomic_DNA"/>
</dbReference>
<feature type="chain" id="PRO_5018125477" evidence="2">
    <location>
        <begin position="29"/>
        <end position="553"/>
    </location>
</feature>
<protein>
    <submittedName>
        <fullName evidence="3">Uncharacterized protein</fullName>
    </submittedName>
</protein>
<evidence type="ECO:0000313" key="4">
    <source>
        <dbReference type="Proteomes" id="UP000276568"/>
    </source>
</evidence>
<feature type="compositionally biased region" description="Low complexity" evidence="1">
    <location>
        <begin position="164"/>
        <end position="238"/>
    </location>
</feature>
<comment type="caution">
    <text evidence="3">The sequence shown here is derived from an EMBL/GenBank/DDBJ whole genome shotgun (WGS) entry which is preliminary data.</text>
</comment>
<dbReference type="RefSeq" id="WP_128520126.1">
    <property type="nucleotide sequence ID" value="NZ_RJQC01000002.1"/>
</dbReference>
<name>A0A3N0HZX0_9FIRM</name>
<feature type="region of interest" description="Disordered" evidence="1">
    <location>
        <begin position="128"/>
        <end position="253"/>
    </location>
</feature>
<evidence type="ECO:0000256" key="2">
    <source>
        <dbReference type="SAM" id="SignalP"/>
    </source>
</evidence>